<name>A0AAV9HSB3_9PEZI</name>
<keyword evidence="3" id="KW-1185">Reference proteome</keyword>
<reference evidence="2" key="2">
    <citation type="submission" date="2023-06" db="EMBL/GenBank/DDBJ databases">
        <authorList>
            <consortium name="Lawrence Berkeley National Laboratory"/>
            <person name="Mondo S.J."/>
            <person name="Hensen N."/>
            <person name="Bonometti L."/>
            <person name="Westerberg I."/>
            <person name="Brannstrom I.O."/>
            <person name="Guillou S."/>
            <person name="Cros-Aarteil S."/>
            <person name="Calhoun S."/>
            <person name="Haridas S."/>
            <person name="Kuo A."/>
            <person name="Pangilinan J."/>
            <person name="Riley R."/>
            <person name="Labutti K."/>
            <person name="Andreopoulos B."/>
            <person name="Lipzen A."/>
            <person name="Chen C."/>
            <person name="Yanf M."/>
            <person name="Daum C."/>
            <person name="Ng V."/>
            <person name="Clum A."/>
            <person name="Steindorff A."/>
            <person name="Ohm R."/>
            <person name="Martin F."/>
            <person name="Silar P."/>
            <person name="Natvig D."/>
            <person name="Lalanne C."/>
            <person name="Gautier V."/>
            <person name="Ament-Velasquez S.L."/>
            <person name="Kruys A."/>
            <person name="Hutchinson M.I."/>
            <person name="Powell A.J."/>
            <person name="Barry K."/>
            <person name="Miller A.N."/>
            <person name="Grigoriev I.V."/>
            <person name="Debuchy R."/>
            <person name="Gladieux P."/>
            <person name="Thoren M.H."/>
            <person name="Johannesson H."/>
        </authorList>
    </citation>
    <scope>NUCLEOTIDE SEQUENCE</scope>
    <source>
        <strain evidence="2">PSN324</strain>
    </source>
</reference>
<dbReference type="InterPro" id="IPR010730">
    <property type="entry name" value="HET"/>
</dbReference>
<evidence type="ECO:0000313" key="2">
    <source>
        <dbReference type="EMBL" id="KAK4462959.1"/>
    </source>
</evidence>
<dbReference type="AlphaFoldDB" id="A0AAV9HSB3"/>
<dbReference type="EMBL" id="MU864965">
    <property type="protein sequence ID" value="KAK4462959.1"/>
    <property type="molecule type" value="Genomic_DNA"/>
</dbReference>
<dbReference type="PANTHER" id="PTHR24148">
    <property type="entry name" value="ANKYRIN REPEAT DOMAIN-CONTAINING PROTEIN 39 HOMOLOG-RELATED"/>
    <property type="match status" value="1"/>
</dbReference>
<dbReference type="Pfam" id="PF06985">
    <property type="entry name" value="HET"/>
    <property type="match status" value="1"/>
</dbReference>
<dbReference type="InterPro" id="IPR052895">
    <property type="entry name" value="HetReg/Transcr_Mod"/>
</dbReference>
<gene>
    <name evidence="2" type="ORF">QBC42DRAFT_305201</name>
</gene>
<protein>
    <submittedName>
        <fullName evidence="2">HET-domain-containing protein</fullName>
    </submittedName>
</protein>
<comment type="caution">
    <text evidence="2">The sequence shown here is derived from an EMBL/GenBank/DDBJ whole genome shotgun (WGS) entry which is preliminary data.</text>
</comment>
<dbReference type="PANTHER" id="PTHR24148:SF64">
    <property type="entry name" value="HETEROKARYON INCOMPATIBILITY DOMAIN-CONTAINING PROTEIN"/>
    <property type="match status" value="1"/>
</dbReference>
<proteinExistence type="predicted"/>
<evidence type="ECO:0000313" key="3">
    <source>
        <dbReference type="Proteomes" id="UP001321749"/>
    </source>
</evidence>
<sequence>MDPSAGQSEVVILSRQRRGLIEVCRNCAQRIYIELRIPSDIQSVDQITFTLSSHDQGFSNEAHIYGGTYFGSCTWFFAAAVTAGRQKRVPKRVLQHNLHAKAEFTEHKITWRADDPDDSGIAQWVHSLRGGDAVQVIPMAQWPAWVNYVGEARIEMHARRAVATGPPPAVSVSAPASSRYYRPLRESEIRLIVLDGASGAEDEPVACELVYAHLTDAAPYEALSYCWGDPRERGVLSVRVAGDTWELSATASLLGALRRLRRQGTRRTLWVDAVCINQDDLEERANQVRLMREIYASASSVAIWVGDGDEETSRAIATVGAIQARYCEAVGAPAGPPDRCSEKDIHYPIRERHEAAHLFIQAWSLFERPWFRRTWVVQEVFNARSAAVYCGRDILPWQAVLRVQRCMNLQGMMANLVHKAFIPPLLAEIFRAKAEGLSGMPIIDVLIKGLDLDATDPRDKIFAMLQFGRETCQLNPPQDDLAIDYDRPVAAVFARFTKWWIVEHNSLAILSAIQALEGRTWTQTSLDHDPAVSPAPRLPSWAWGYHGRSNWAVGLLGFVDPPYSASGGSIPDTSIMASSPSWQQLRLSGTKISTIASISHYPYFDTVGKHGSEALHRAYVRLFDPLNIAGKWADQLGSHKLELYVTQDDTSQALNHYNAHREFATKTAAVSCHSPCFMATQDGNKGLCPFGAAVGDAIVVLDGGNVPYILRSNPNDVGTWEFVGECYLEGYMHGLAQEELGSGSRQSQEFILV</sequence>
<feature type="domain" description="Heterokaryon incompatibility" evidence="1">
    <location>
        <begin position="220"/>
        <end position="379"/>
    </location>
</feature>
<accession>A0AAV9HSB3</accession>
<reference evidence="2" key="1">
    <citation type="journal article" date="2023" name="Mol. Phylogenet. Evol.">
        <title>Genome-scale phylogeny and comparative genomics of the fungal order Sordariales.</title>
        <authorList>
            <person name="Hensen N."/>
            <person name="Bonometti L."/>
            <person name="Westerberg I."/>
            <person name="Brannstrom I.O."/>
            <person name="Guillou S."/>
            <person name="Cros-Aarteil S."/>
            <person name="Calhoun S."/>
            <person name="Haridas S."/>
            <person name="Kuo A."/>
            <person name="Mondo S."/>
            <person name="Pangilinan J."/>
            <person name="Riley R."/>
            <person name="LaButti K."/>
            <person name="Andreopoulos B."/>
            <person name="Lipzen A."/>
            <person name="Chen C."/>
            <person name="Yan M."/>
            <person name="Daum C."/>
            <person name="Ng V."/>
            <person name="Clum A."/>
            <person name="Steindorff A."/>
            <person name="Ohm R.A."/>
            <person name="Martin F."/>
            <person name="Silar P."/>
            <person name="Natvig D.O."/>
            <person name="Lalanne C."/>
            <person name="Gautier V."/>
            <person name="Ament-Velasquez S.L."/>
            <person name="Kruys A."/>
            <person name="Hutchinson M.I."/>
            <person name="Powell A.J."/>
            <person name="Barry K."/>
            <person name="Miller A.N."/>
            <person name="Grigoriev I.V."/>
            <person name="Debuchy R."/>
            <person name="Gladieux P."/>
            <person name="Hiltunen Thoren M."/>
            <person name="Johannesson H."/>
        </authorList>
    </citation>
    <scope>NUCLEOTIDE SEQUENCE</scope>
    <source>
        <strain evidence="2">PSN324</strain>
    </source>
</reference>
<dbReference type="Pfam" id="PF26639">
    <property type="entry name" value="Het-6_barrel"/>
    <property type="match status" value="1"/>
</dbReference>
<evidence type="ECO:0000259" key="1">
    <source>
        <dbReference type="Pfam" id="PF06985"/>
    </source>
</evidence>
<dbReference type="Proteomes" id="UP001321749">
    <property type="component" value="Unassembled WGS sequence"/>
</dbReference>
<organism evidence="2 3">
    <name type="scientific">Cladorrhinum samala</name>
    <dbReference type="NCBI Taxonomy" id="585594"/>
    <lineage>
        <taxon>Eukaryota</taxon>
        <taxon>Fungi</taxon>
        <taxon>Dikarya</taxon>
        <taxon>Ascomycota</taxon>
        <taxon>Pezizomycotina</taxon>
        <taxon>Sordariomycetes</taxon>
        <taxon>Sordariomycetidae</taxon>
        <taxon>Sordariales</taxon>
        <taxon>Podosporaceae</taxon>
        <taxon>Cladorrhinum</taxon>
    </lineage>
</organism>